<evidence type="ECO:0000256" key="1">
    <source>
        <dbReference type="SAM" id="MobiDB-lite"/>
    </source>
</evidence>
<evidence type="ECO:0000313" key="4">
    <source>
        <dbReference type="Proteomes" id="UP001470230"/>
    </source>
</evidence>
<feature type="region of interest" description="Disordered" evidence="1">
    <location>
        <begin position="126"/>
        <end position="172"/>
    </location>
</feature>
<feature type="compositionally biased region" description="Basic residues" evidence="1">
    <location>
        <begin position="33"/>
        <end position="42"/>
    </location>
</feature>
<dbReference type="Proteomes" id="UP001470230">
    <property type="component" value="Unassembled WGS sequence"/>
</dbReference>
<feature type="domain" description="NAC-A/B" evidence="2">
    <location>
        <begin position="46"/>
        <end position="112"/>
    </location>
</feature>
<evidence type="ECO:0000313" key="3">
    <source>
        <dbReference type="EMBL" id="KAK8882007.1"/>
    </source>
</evidence>
<evidence type="ECO:0000259" key="2">
    <source>
        <dbReference type="PROSITE" id="PS51151"/>
    </source>
</evidence>
<reference evidence="3 4" key="1">
    <citation type="submission" date="2024-04" db="EMBL/GenBank/DDBJ databases">
        <title>Tritrichomonas musculus Genome.</title>
        <authorList>
            <person name="Alves-Ferreira E."/>
            <person name="Grigg M."/>
            <person name="Lorenzi H."/>
            <person name="Galac M."/>
        </authorList>
    </citation>
    <scope>NUCLEOTIDE SEQUENCE [LARGE SCALE GENOMIC DNA]</scope>
    <source>
        <strain evidence="3 4">EAF2021</strain>
    </source>
</reference>
<organism evidence="3 4">
    <name type="scientific">Tritrichomonas musculus</name>
    <dbReference type="NCBI Taxonomy" id="1915356"/>
    <lineage>
        <taxon>Eukaryota</taxon>
        <taxon>Metamonada</taxon>
        <taxon>Parabasalia</taxon>
        <taxon>Tritrichomonadida</taxon>
        <taxon>Tritrichomonadidae</taxon>
        <taxon>Tritrichomonas</taxon>
    </lineage>
</organism>
<feature type="compositionally biased region" description="Basic and acidic residues" evidence="1">
    <location>
        <begin position="143"/>
        <end position="156"/>
    </location>
</feature>
<accession>A0ABR2JT08</accession>
<feature type="region of interest" description="Disordered" evidence="1">
    <location>
        <begin position="22"/>
        <end position="49"/>
    </location>
</feature>
<dbReference type="EMBL" id="JAPFFF010000009">
    <property type="protein sequence ID" value="KAK8882007.1"/>
    <property type="molecule type" value="Genomic_DNA"/>
</dbReference>
<comment type="caution">
    <text evidence="3">The sequence shown here is derived from an EMBL/GenBank/DDBJ whole genome shotgun (WGS) entry which is preliminary data.</text>
</comment>
<dbReference type="PROSITE" id="PS51151">
    <property type="entry name" value="NAC_AB"/>
    <property type="match status" value="1"/>
</dbReference>
<proteinExistence type="predicted"/>
<sequence length="172" mass="18992">MNFLKSLQKNDGGLAILKMSRGSVGSKTGGHGSWRRKTKKVSKNNNQEGQKVWLQAQRLGCRDLGEIDNASIMLTGEEEALSFSKPQLSFNMHANTYCLMGTPEKKKMADVITDFISSIDFSKFAKKEEGKENDLGDVPENVDFSKPEGEENKTENNTEENPADSAPSTQEA</sequence>
<gene>
    <name evidence="3" type="ORF">M9Y10_044646</name>
</gene>
<keyword evidence="4" id="KW-1185">Reference proteome</keyword>
<protein>
    <recommendedName>
        <fullName evidence="2">NAC-A/B domain-containing protein</fullName>
    </recommendedName>
</protein>
<name>A0ABR2JT08_9EUKA</name>
<dbReference type="InterPro" id="IPR002715">
    <property type="entry name" value="Nas_poly-pep-assoc_cplx_dom"/>
</dbReference>